<dbReference type="UniPathway" id="UPA00138"/>
<keyword evidence="4" id="KW-0547">Nucleotide-binding</keyword>
<protein>
    <recommendedName>
        <fullName evidence="3">phosphoenolpyruvate carboxykinase (ATP)</fullName>
        <ecNumber evidence="3">4.1.1.49</ecNumber>
    </recommendedName>
</protein>
<dbReference type="AlphaFoldDB" id="A0A4Z0D698"/>
<evidence type="ECO:0000256" key="2">
    <source>
        <dbReference type="ARBA" id="ARBA00006052"/>
    </source>
</evidence>
<dbReference type="SUPFAM" id="SSF53795">
    <property type="entry name" value="PEP carboxykinase-like"/>
    <property type="match status" value="1"/>
</dbReference>
<keyword evidence="9" id="KW-1185">Reference proteome</keyword>
<dbReference type="Gene3D" id="3.90.228.20">
    <property type="match status" value="1"/>
</dbReference>
<comment type="caution">
    <text evidence="8">The sequence shown here is derived from an EMBL/GenBank/DDBJ whole genome shotgun (WGS) entry which is preliminary data.</text>
</comment>
<comment type="catalytic activity">
    <reaction evidence="7">
        <text>oxaloacetate + ATP = phosphoenolpyruvate + ADP + CO2</text>
        <dbReference type="Rhea" id="RHEA:18617"/>
        <dbReference type="ChEBI" id="CHEBI:16452"/>
        <dbReference type="ChEBI" id="CHEBI:16526"/>
        <dbReference type="ChEBI" id="CHEBI:30616"/>
        <dbReference type="ChEBI" id="CHEBI:58702"/>
        <dbReference type="ChEBI" id="CHEBI:456216"/>
        <dbReference type="EC" id="4.1.1.49"/>
    </reaction>
</comment>
<dbReference type="Gene3D" id="3.40.449.10">
    <property type="entry name" value="Phosphoenolpyruvate Carboxykinase, domain 1"/>
    <property type="match status" value="1"/>
</dbReference>
<dbReference type="SUPFAM" id="SSF68923">
    <property type="entry name" value="PEP carboxykinase N-terminal domain"/>
    <property type="match status" value="1"/>
</dbReference>
<keyword evidence="8" id="KW-0418">Kinase</keyword>
<gene>
    <name evidence="8" type="ORF">E4100_04890</name>
</gene>
<evidence type="ECO:0000256" key="5">
    <source>
        <dbReference type="ARBA" id="ARBA00022840"/>
    </source>
</evidence>
<dbReference type="EMBL" id="SRIB01000005">
    <property type="protein sequence ID" value="TFZ40409.1"/>
    <property type="molecule type" value="Genomic_DNA"/>
</dbReference>
<reference evidence="8 9" key="1">
    <citation type="submission" date="2019-03" db="EMBL/GenBank/DDBJ databases">
        <title>Draft genome sequence data and analysis of a Fermenting Bacterium, Soehngenia longevitae strain 1933PT, isolated from petroleum reservoir in Azerbaijan.</title>
        <authorList>
            <person name="Grouzdev D.S."/>
            <person name="Bidzhieva S.K."/>
            <person name="Sokolova D.S."/>
            <person name="Tourova T.P."/>
            <person name="Poltaraus A.B."/>
            <person name="Nazina T.N."/>
        </authorList>
    </citation>
    <scope>NUCLEOTIDE SEQUENCE [LARGE SCALE GENOMIC DNA]</scope>
    <source>
        <strain evidence="8 9">1933P</strain>
    </source>
</reference>
<dbReference type="GO" id="GO:0004612">
    <property type="term" value="F:phosphoenolpyruvate carboxykinase (ATP) activity"/>
    <property type="evidence" value="ECO:0007669"/>
    <property type="project" value="UniProtKB-EC"/>
</dbReference>
<dbReference type="GO" id="GO:0006094">
    <property type="term" value="P:gluconeogenesis"/>
    <property type="evidence" value="ECO:0007669"/>
    <property type="project" value="UniProtKB-UniPathway"/>
</dbReference>
<evidence type="ECO:0000313" key="9">
    <source>
        <dbReference type="Proteomes" id="UP000298381"/>
    </source>
</evidence>
<dbReference type="EC" id="4.1.1.49" evidence="3"/>
<name>A0A4Z0D698_9FIRM</name>
<proteinExistence type="inferred from homology"/>
<comment type="pathway">
    <text evidence="1">Carbohydrate biosynthesis; gluconeogenesis.</text>
</comment>
<dbReference type="RefSeq" id="WP_135270927.1">
    <property type="nucleotide sequence ID" value="NZ_SRIB01000005.1"/>
</dbReference>
<keyword evidence="8" id="KW-0808">Transferase</keyword>
<sequence>MSTISNFKLEDITKGNKIFNSLRTTLETAFYGNNVENVTTASEAYKLAYNSPGTIVTDMPVYKPELIGLPEDAKVLLFNDGAVTGRFAGARVIIGEPNVSIEEYSTIAREAVYQTRYKKMYHAQVIIGLDTEFMVRAHLLLPEKYENIMYSWLLNFQYITQEIMKMYDSSKEYPEGDIYVVADPDYVPEIHKDGLALFDPEHNCALLLGMRYFGEYKKGTLTLAWSIANRNGFASCHGGMKRYNFDDGSKYTVGVFGLSGAGKSTITHEKHDGKYNITILHDDAYVISVDDGYSVALEPSYFDKTQDYPTTHPANKFLLTVQNCGVTLDDNNNKVLVTEDIRNGNGRAVKSILWADNRVNKIDEPVDSIIWLMKDATLPPVLKINNPVLASVMGATLATKRTTAERLAKGADMNALVIEPYANPFRTYPLSEDYNKFKLLFEKRNVDCYIFNTGSYKDKKIPKEVTLNILEEIVTGKAEFKKLGDFKDIEYIDVEGFEVKFDKDYLDMWQGSIDYRKDFVKKVDVEKEGRDRLPEEALKELEDLEAQLNMMKSQL</sequence>
<accession>A0A4Z0D698</accession>
<keyword evidence="6" id="KW-0456">Lyase</keyword>
<dbReference type="GO" id="GO:0016301">
    <property type="term" value="F:kinase activity"/>
    <property type="evidence" value="ECO:0007669"/>
    <property type="project" value="UniProtKB-KW"/>
</dbReference>
<evidence type="ECO:0000313" key="8">
    <source>
        <dbReference type="EMBL" id="TFZ40409.1"/>
    </source>
</evidence>
<keyword evidence="5" id="KW-0067">ATP-binding</keyword>
<evidence type="ECO:0000256" key="7">
    <source>
        <dbReference type="ARBA" id="ARBA00047371"/>
    </source>
</evidence>
<organism evidence="8 9">
    <name type="scientific">Soehngenia longivitae</name>
    <dbReference type="NCBI Taxonomy" id="2562294"/>
    <lineage>
        <taxon>Bacteria</taxon>
        <taxon>Bacillati</taxon>
        <taxon>Bacillota</taxon>
        <taxon>Tissierellia</taxon>
        <taxon>Tissierellales</taxon>
        <taxon>Tissierellaceae</taxon>
        <taxon>Soehngenia</taxon>
    </lineage>
</organism>
<dbReference type="OrthoDB" id="9806325at2"/>
<evidence type="ECO:0000256" key="3">
    <source>
        <dbReference type="ARBA" id="ARBA00012363"/>
    </source>
</evidence>
<dbReference type="InterPro" id="IPR001272">
    <property type="entry name" value="PEP_carboxykinase_ATP"/>
</dbReference>
<dbReference type="Pfam" id="PF01293">
    <property type="entry name" value="PEPCK_ATP"/>
    <property type="match status" value="1"/>
</dbReference>
<evidence type="ECO:0000256" key="1">
    <source>
        <dbReference type="ARBA" id="ARBA00004742"/>
    </source>
</evidence>
<dbReference type="InterPro" id="IPR008210">
    <property type="entry name" value="PEP_carboxykinase_N"/>
</dbReference>
<evidence type="ECO:0000256" key="6">
    <source>
        <dbReference type="ARBA" id="ARBA00023239"/>
    </source>
</evidence>
<dbReference type="InterPro" id="IPR013035">
    <property type="entry name" value="PEP_carboxykinase_C"/>
</dbReference>
<dbReference type="Proteomes" id="UP000298381">
    <property type="component" value="Unassembled WGS sequence"/>
</dbReference>
<dbReference type="GO" id="GO:0005524">
    <property type="term" value="F:ATP binding"/>
    <property type="evidence" value="ECO:0007669"/>
    <property type="project" value="UniProtKB-KW"/>
</dbReference>
<keyword evidence="8" id="KW-0670">Pyruvate</keyword>
<comment type="similarity">
    <text evidence="2">Belongs to the phosphoenolpyruvate carboxykinase (ATP) family.</text>
</comment>
<evidence type="ECO:0000256" key="4">
    <source>
        <dbReference type="ARBA" id="ARBA00022741"/>
    </source>
</evidence>